<dbReference type="Gene3D" id="1.25.40.10">
    <property type="entry name" value="Tetratricopeptide repeat domain"/>
    <property type="match status" value="1"/>
</dbReference>
<evidence type="ECO:0000313" key="7">
    <source>
        <dbReference type="Proteomes" id="UP000274922"/>
    </source>
</evidence>
<proteinExistence type="predicted"/>
<evidence type="ECO:0000256" key="1">
    <source>
        <dbReference type="ARBA" id="ARBA00004496"/>
    </source>
</evidence>
<feature type="compositionally biased region" description="Acidic residues" evidence="5">
    <location>
        <begin position="316"/>
        <end position="330"/>
    </location>
</feature>
<dbReference type="OrthoDB" id="629492at2759"/>
<dbReference type="Proteomes" id="UP000274922">
    <property type="component" value="Unassembled WGS sequence"/>
</dbReference>
<sequence length="384" mass="40525">MLSSVKELSELLAQGEAAGTLPSLHGQGAALATGEVEPARGGGTTGFLPYAVEELDYDYIDRCTDARTLTNLLAVLRSGKEGYFPDLERHLVKRCDALSIKTPKVGRPLALPAAAAATVSTAAPDGDAVGADLDAWITQMADAPPAPRAAVKAAVGFDNEMTKGNEAFRRCEWADAHTAYTRSLKWQPRSARALSNRSAAAFQLAQYAAAEADADACLATGDAAFYVKARFRRGRAREALQRRAEAVADYDAVLAYDPDHAEAKKARHALVSGPPPEAAGATTKATTATAAQTTAVPAKTTTASLPVMTHRLQIQEVDEDDDDDDDEDGEAAAASRPEKSPSPSQGASTARPRPPMTTLLDFDDDAKLSALEALDLSSMTLTER</sequence>
<dbReference type="InterPro" id="IPR051982">
    <property type="entry name" value="CiliaryAsmbly_MitoImport"/>
</dbReference>
<evidence type="ECO:0000313" key="6">
    <source>
        <dbReference type="EMBL" id="RKP01445.1"/>
    </source>
</evidence>
<keyword evidence="3" id="KW-0677">Repeat</keyword>
<gene>
    <name evidence="6" type="ORF">CXG81DRAFT_18765</name>
</gene>
<keyword evidence="4" id="KW-0802">TPR repeat</keyword>
<accession>A0A4P9X869</accession>
<keyword evidence="2" id="KW-0963">Cytoplasm</keyword>
<dbReference type="GO" id="GO:0005739">
    <property type="term" value="C:mitochondrion"/>
    <property type="evidence" value="ECO:0007669"/>
    <property type="project" value="TreeGrafter"/>
</dbReference>
<dbReference type="PANTHER" id="PTHR45984">
    <property type="entry name" value="RNA (RNA) POLYMERASE II ASSOCIATED PROTEIN HOMOLOG"/>
    <property type="match status" value="1"/>
</dbReference>
<dbReference type="PANTHER" id="PTHR45984:SF1">
    <property type="entry name" value="SPAG1 AXONEMAL DYNEIN ASSEMBLY FACTOR"/>
    <property type="match status" value="1"/>
</dbReference>
<feature type="compositionally biased region" description="Low complexity" evidence="5">
    <location>
        <begin position="278"/>
        <end position="303"/>
    </location>
</feature>
<feature type="region of interest" description="Disordered" evidence="5">
    <location>
        <begin position="265"/>
        <end position="363"/>
    </location>
</feature>
<keyword evidence="7" id="KW-1185">Reference proteome</keyword>
<organism evidence="6 7">
    <name type="scientific">Caulochytrium protostelioides</name>
    <dbReference type="NCBI Taxonomy" id="1555241"/>
    <lineage>
        <taxon>Eukaryota</taxon>
        <taxon>Fungi</taxon>
        <taxon>Fungi incertae sedis</taxon>
        <taxon>Chytridiomycota</taxon>
        <taxon>Chytridiomycota incertae sedis</taxon>
        <taxon>Chytridiomycetes</taxon>
        <taxon>Caulochytriales</taxon>
        <taxon>Caulochytriaceae</taxon>
        <taxon>Caulochytrium</taxon>
    </lineage>
</organism>
<dbReference type="InterPro" id="IPR019734">
    <property type="entry name" value="TPR_rpt"/>
</dbReference>
<dbReference type="GO" id="GO:0006626">
    <property type="term" value="P:protein targeting to mitochondrion"/>
    <property type="evidence" value="ECO:0007669"/>
    <property type="project" value="TreeGrafter"/>
</dbReference>
<dbReference type="AlphaFoldDB" id="A0A4P9X869"/>
<name>A0A4P9X869_9FUNG</name>
<dbReference type="InterPro" id="IPR011990">
    <property type="entry name" value="TPR-like_helical_dom_sf"/>
</dbReference>
<dbReference type="GO" id="GO:0005829">
    <property type="term" value="C:cytosol"/>
    <property type="evidence" value="ECO:0007669"/>
    <property type="project" value="TreeGrafter"/>
</dbReference>
<dbReference type="STRING" id="1555241.A0A4P9X869"/>
<evidence type="ECO:0000256" key="2">
    <source>
        <dbReference type="ARBA" id="ARBA00022490"/>
    </source>
</evidence>
<reference evidence="7" key="1">
    <citation type="journal article" date="2018" name="Nat. Microbiol.">
        <title>Leveraging single-cell genomics to expand the fungal tree of life.</title>
        <authorList>
            <person name="Ahrendt S.R."/>
            <person name="Quandt C.A."/>
            <person name="Ciobanu D."/>
            <person name="Clum A."/>
            <person name="Salamov A."/>
            <person name="Andreopoulos B."/>
            <person name="Cheng J.F."/>
            <person name="Woyke T."/>
            <person name="Pelin A."/>
            <person name="Henrissat B."/>
            <person name="Reynolds N.K."/>
            <person name="Benny G.L."/>
            <person name="Smith M.E."/>
            <person name="James T.Y."/>
            <person name="Grigoriev I.V."/>
        </authorList>
    </citation>
    <scope>NUCLEOTIDE SEQUENCE [LARGE SCALE GENOMIC DNA]</scope>
    <source>
        <strain evidence="7">ATCC 52028</strain>
    </source>
</reference>
<dbReference type="GO" id="GO:0031072">
    <property type="term" value="F:heat shock protein binding"/>
    <property type="evidence" value="ECO:0007669"/>
    <property type="project" value="TreeGrafter"/>
</dbReference>
<comment type="subcellular location">
    <subcellularLocation>
        <location evidence="1">Cytoplasm</location>
    </subcellularLocation>
</comment>
<evidence type="ECO:0000256" key="4">
    <source>
        <dbReference type="ARBA" id="ARBA00022803"/>
    </source>
</evidence>
<dbReference type="SUPFAM" id="SSF48452">
    <property type="entry name" value="TPR-like"/>
    <property type="match status" value="1"/>
</dbReference>
<protein>
    <submittedName>
        <fullName evidence="6">Uncharacterized protein</fullName>
    </submittedName>
</protein>
<dbReference type="SMART" id="SM00028">
    <property type="entry name" value="TPR"/>
    <property type="match status" value="2"/>
</dbReference>
<evidence type="ECO:0000256" key="3">
    <source>
        <dbReference type="ARBA" id="ARBA00022737"/>
    </source>
</evidence>
<evidence type="ECO:0000256" key="5">
    <source>
        <dbReference type="SAM" id="MobiDB-lite"/>
    </source>
</evidence>
<dbReference type="EMBL" id="ML014172">
    <property type="protein sequence ID" value="RKP01445.1"/>
    <property type="molecule type" value="Genomic_DNA"/>
</dbReference>